<dbReference type="OrthoDB" id="9794429at2"/>
<dbReference type="Proteomes" id="UP000076929">
    <property type="component" value="Chromosome"/>
</dbReference>
<dbReference type="InterPro" id="IPR036425">
    <property type="entry name" value="MoaB/Mog-like_dom_sf"/>
</dbReference>
<evidence type="ECO:0000313" key="5">
    <source>
        <dbReference type="Proteomes" id="UP000076929"/>
    </source>
</evidence>
<dbReference type="PANTHER" id="PTHR43764:SF1">
    <property type="entry name" value="MOLYBDOPTERIN MOLYBDOTRANSFERASE"/>
    <property type="match status" value="1"/>
</dbReference>
<dbReference type="CDD" id="cd00886">
    <property type="entry name" value="MogA_MoaB"/>
    <property type="match status" value="1"/>
</dbReference>
<gene>
    <name evidence="4" type="ORF">ccrud_05745</name>
</gene>
<organism evidence="4 5">
    <name type="scientific">Corynebacterium crudilactis</name>
    <dbReference type="NCBI Taxonomy" id="1652495"/>
    <lineage>
        <taxon>Bacteria</taxon>
        <taxon>Bacillati</taxon>
        <taxon>Actinomycetota</taxon>
        <taxon>Actinomycetes</taxon>
        <taxon>Mycobacteriales</taxon>
        <taxon>Corynebacteriaceae</taxon>
        <taxon>Corynebacterium</taxon>
    </lineage>
</organism>
<dbReference type="PANTHER" id="PTHR43764">
    <property type="entry name" value="MOLYBDENUM COFACTOR BIOSYNTHESIS"/>
    <property type="match status" value="1"/>
</dbReference>
<dbReference type="AlphaFoldDB" id="A0A172QSZ1"/>
<keyword evidence="2" id="KW-0501">Molybdenum cofactor biosynthesis</keyword>
<dbReference type="Gene3D" id="3.40.980.10">
    <property type="entry name" value="MoaB/Mog-like domain"/>
    <property type="match status" value="1"/>
</dbReference>
<dbReference type="InterPro" id="IPR051920">
    <property type="entry name" value="MPT_Adenylyltrnsfr/MoaC-Rel"/>
</dbReference>
<dbReference type="SUPFAM" id="SSF53218">
    <property type="entry name" value="Molybdenum cofactor biosynthesis proteins"/>
    <property type="match status" value="1"/>
</dbReference>
<dbReference type="EMBL" id="CP015622">
    <property type="protein sequence ID" value="ANE03761.1"/>
    <property type="molecule type" value="Genomic_DNA"/>
</dbReference>
<accession>A0A172QSZ1</accession>
<proteinExistence type="predicted"/>
<name>A0A172QSZ1_9CORY</name>
<dbReference type="STRING" id="1652495.ccrud_05745"/>
<dbReference type="SMART" id="SM00852">
    <property type="entry name" value="MoCF_biosynth"/>
    <property type="match status" value="1"/>
</dbReference>
<sequence length="162" mass="16953">MLTQTKKLHGCVIIVSDRIISGERTDKAGTIATELLVEAGVKLSKVTIVEEGFEAVHRELGEALARRDRVIVTIGGTGVGPRNRTPEATESYIDTLLPGLMTQILFSGLSNTAQAGLSRGLVGLSARDSSASLIINAPSSAGGVRDALSVVCPLLGAIFERL</sequence>
<dbReference type="GO" id="GO:0006777">
    <property type="term" value="P:Mo-molybdopterin cofactor biosynthetic process"/>
    <property type="evidence" value="ECO:0007669"/>
    <property type="project" value="UniProtKB-KW"/>
</dbReference>
<evidence type="ECO:0000256" key="2">
    <source>
        <dbReference type="ARBA" id="ARBA00023150"/>
    </source>
</evidence>
<dbReference type="RefSeq" id="WP_066565261.1">
    <property type="nucleotide sequence ID" value="NZ_CP015622.1"/>
</dbReference>
<evidence type="ECO:0000313" key="4">
    <source>
        <dbReference type="EMBL" id="ANE03761.1"/>
    </source>
</evidence>
<keyword evidence="5" id="KW-1185">Reference proteome</keyword>
<dbReference type="InterPro" id="IPR001453">
    <property type="entry name" value="MoaB/Mog_dom"/>
</dbReference>
<dbReference type="KEGG" id="ccjz:ccrud_05745"/>
<feature type="domain" description="MoaB/Mog" evidence="3">
    <location>
        <begin position="11"/>
        <end position="158"/>
    </location>
</feature>
<dbReference type="Pfam" id="PF00994">
    <property type="entry name" value="MoCF_biosynth"/>
    <property type="match status" value="1"/>
</dbReference>
<reference evidence="4 5" key="1">
    <citation type="submission" date="2016-05" db="EMBL/GenBank/DDBJ databases">
        <title>Complete genome sequence of Corynebacterium crudilactis, a new Corynebacterium species isolated from raw cow's milk.</title>
        <authorList>
            <person name="Christian R."/>
            <person name="Zimmermann J."/>
            <person name="Lipski A."/>
            <person name="Kalinowski J."/>
        </authorList>
    </citation>
    <scope>NUCLEOTIDE SEQUENCE [LARGE SCALE GENOMIC DNA]</scope>
    <source>
        <strain evidence="4 5">JZ16</strain>
    </source>
</reference>
<protein>
    <submittedName>
        <fullName evidence="4">Molybdenum cofactor biosynthesis protein</fullName>
    </submittedName>
</protein>
<comment type="pathway">
    <text evidence="1">Cofactor biosynthesis; molybdopterin biosynthesis.</text>
</comment>
<evidence type="ECO:0000256" key="1">
    <source>
        <dbReference type="ARBA" id="ARBA00005046"/>
    </source>
</evidence>
<evidence type="ECO:0000259" key="3">
    <source>
        <dbReference type="SMART" id="SM00852"/>
    </source>
</evidence>